<keyword evidence="2" id="KW-1185">Reference proteome</keyword>
<reference evidence="1 2" key="1">
    <citation type="submission" date="2024-12" db="EMBL/GenBank/DDBJ databases">
        <authorList>
            <person name="Hu S."/>
        </authorList>
    </citation>
    <scope>NUCLEOTIDE SEQUENCE [LARGE SCALE GENOMIC DNA]</scope>
    <source>
        <strain evidence="1 2">THG-T11</strain>
    </source>
</reference>
<sequence length="149" mass="16985">MSTKRKTSLHIVCFYALFLITSCVNSKKNKVTFYNQDNENQVEVSILNRNETSVRIQLTCISVAKNIELKDAKIVCLNVNPMSVNTIETTEDERLTQVYDGEYNGNKVRIILPYGNLKKNKHDVVLRIVTTNKDSLEAKLSKSKTQEQA</sequence>
<evidence type="ECO:0000313" key="1">
    <source>
        <dbReference type="EMBL" id="MFN0257474.1"/>
    </source>
</evidence>
<gene>
    <name evidence="1" type="ORF">E6A44_017940</name>
</gene>
<organism evidence="1 2">
    <name type="scientific">Pedobacter ureilyticus</name>
    <dbReference type="NCBI Taxonomy" id="1393051"/>
    <lineage>
        <taxon>Bacteria</taxon>
        <taxon>Pseudomonadati</taxon>
        <taxon>Bacteroidota</taxon>
        <taxon>Sphingobacteriia</taxon>
        <taxon>Sphingobacteriales</taxon>
        <taxon>Sphingobacteriaceae</taxon>
        <taxon>Pedobacter</taxon>
    </lineage>
</organism>
<dbReference type="RefSeq" id="WP_138724556.1">
    <property type="nucleotide sequence ID" value="NZ_SSHJ02000009.1"/>
</dbReference>
<protein>
    <recommendedName>
        <fullName evidence="3">DUF1573 domain-containing protein</fullName>
    </recommendedName>
</protein>
<evidence type="ECO:0008006" key="3">
    <source>
        <dbReference type="Google" id="ProtNLM"/>
    </source>
</evidence>
<comment type="caution">
    <text evidence="1">The sequence shown here is derived from an EMBL/GenBank/DDBJ whole genome shotgun (WGS) entry which is preliminary data.</text>
</comment>
<name>A0ABW9JAE2_9SPHI</name>
<dbReference type="Proteomes" id="UP001517247">
    <property type="component" value="Unassembled WGS sequence"/>
</dbReference>
<dbReference type="PROSITE" id="PS51257">
    <property type="entry name" value="PROKAR_LIPOPROTEIN"/>
    <property type="match status" value="1"/>
</dbReference>
<evidence type="ECO:0000313" key="2">
    <source>
        <dbReference type="Proteomes" id="UP001517247"/>
    </source>
</evidence>
<dbReference type="EMBL" id="SSHJ02000009">
    <property type="protein sequence ID" value="MFN0257474.1"/>
    <property type="molecule type" value="Genomic_DNA"/>
</dbReference>
<proteinExistence type="predicted"/>
<accession>A0ABW9JAE2</accession>